<reference evidence="2" key="3">
    <citation type="submission" date="2024-01" db="EMBL/GenBank/DDBJ databases">
        <authorList>
            <person name="Coelho M.A."/>
            <person name="David-Palma M."/>
            <person name="Shea T."/>
            <person name="Sun S."/>
            <person name="Cuomo C.A."/>
            <person name="Heitman J."/>
        </authorList>
    </citation>
    <scope>NUCLEOTIDE SEQUENCE</scope>
    <source>
        <strain evidence="2">CBS 7841</strain>
    </source>
</reference>
<dbReference type="VEuPathDB" id="FungiDB:L203_02227"/>
<dbReference type="GeneID" id="91088782"/>
<feature type="region of interest" description="Disordered" evidence="1">
    <location>
        <begin position="123"/>
        <end position="144"/>
    </location>
</feature>
<dbReference type="EMBL" id="CP143788">
    <property type="protein sequence ID" value="WVN89349.1"/>
    <property type="molecule type" value="Genomic_DNA"/>
</dbReference>
<feature type="region of interest" description="Disordered" evidence="1">
    <location>
        <begin position="301"/>
        <end position="376"/>
    </location>
</feature>
<dbReference type="KEGG" id="cdep:91088782"/>
<reference evidence="2" key="1">
    <citation type="submission" date="2016-06" db="EMBL/GenBank/DDBJ databases">
        <authorList>
            <person name="Cuomo C."/>
            <person name="Litvintseva A."/>
            <person name="Heitman J."/>
            <person name="Chen Y."/>
            <person name="Sun S."/>
            <person name="Springer D."/>
            <person name="Dromer F."/>
            <person name="Young S."/>
            <person name="Zeng Q."/>
            <person name="Chapman S."/>
            <person name="Gujja S."/>
            <person name="Saif S."/>
            <person name="Birren B."/>
        </authorList>
    </citation>
    <scope>NUCLEOTIDE SEQUENCE</scope>
    <source>
        <strain evidence="2">CBS 7841</strain>
    </source>
</reference>
<reference evidence="2" key="2">
    <citation type="journal article" date="2022" name="Elife">
        <title>Obligate sexual reproduction of a homothallic fungus closely related to the Cryptococcus pathogenic species complex.</title>
        <authorList>
            <person name="Passer A.R."/>
            <person name="Clancey S.A."/>
            <person name="Shea T."/>
            <person name="David-Palma M."/>
            <person name="Averette A.F."/>
            <person name="Boekhout T."/>
            <person name="Porcel B.M."/>
            <person name="Nowrousian M."/>
            <person name="Cuomo C.A."/>
            <person name="Sun S."/>
            <person name="Heitman J."/>
            <person name="Coelho M.A."/>
        </authorList>
    </citation>
    <scope>NUCLEOTIDE SEQUENCE</scope>
    <source>
        <strain evidence="2">CBS 7841</strain>
    </source>
</reference>
<proteinExistence type="predicted"/>
<name>A0A1E3INK0_9TREE</name>
<dbReference type="RefSeq" id="XP_066070049.1">
    <property type="nucleotide sequence ID" value="XM_066213952.1"/>
</dbReference>
<dbReference type="OrthoDB" id="2162449at2759"/>
<dbReference type="Proteomes" id="UP000094043">
    <property type="component" value="Chromosome 5"/>
</dbReference>
<protein>
    <submittedName>
        <fullName evidence="2">Uncharacterized protein</fullName>
    </submittedName>
</protein>
<organism evidence="2 3">
    <name type="scientific">Cryptococcus depauperatus CBS 7841</name>
    <dbReference type="NCBI Taxonomy" id="1295531"/>
    <lineage>
        <taxon>Eukaryota</taxon>
        <taxon>Fungi</taxon>
        <taxon>Dikarya</taxon>
        <taxon>Basidiomycota</taxon>
        <taxon>Agaricomycotina</taxon>
        <taxon>Tremellomycetes</taxon>
        <taxon>Tremellales</taxon>
        <taxon>Cryptococcaceae</taxon>
        <taxon>Cryptococcus</taxon>
    </lineage>
</organism>
<evidence type="ECO:0000313" key="3">
    <source>
        <dbReference type="Proteomes" id="UP000094043"/>
    </source>
</evidence>
<sequence length="376" mass="39919">MSMETLNVDFEPCSNLSLKVDTSQAPATPVSESKDYVEDMLILIKGKDAANMINSTLLTSLEVESDPVLSSLASKQAHDSLSCAAIKSSFKAKPVPNFKDNVGPKMTKAAALRLGLNWEDVKPRRETKSREETKGTPGYKRTGLDINVPSLAAPTIAPRQTKASQLRMGGPLSTPTSVRDRKAIAAANEARADAEKARRRRSIVLPASLASPLITPRLNKSSMLRTGIKSPEPASGIYPLVRTMSNLGVVDSPRRECVQDDCNTAEVSGTNSDKKTAVQPVKSLGTPSIAPRLNRTALLRAPHSSHASISHPSSPVTPLKSVPTRSRPASVATTKFLKSSDSVNRIAPSVGPKSTKSSLLRAAQGAQVSRALSSGA</sequence>
<dbReference type="AlphaFoldDB" id="A0A1E3INK0"/>
<evidence type="ECO:0000313" key="2">
    <source>
        <dbReference type="EMBL" id="WVN89349.1"/>
    </source>
</evidence>
<feature type="compositionally biased region" description="Low complexity" evidence="1">
    <location>
        <begin position="301"/>
        <end position="314"/>
    </location>
</feature>
<gene>
    <name evidence="2" type="ORF">L203_104572</name>
</gene>
<feature type="compositionally biased region" description="Polar residues" evidence="1">
    <location>
        <begin position="366"/>
        <end position="376"/>
    </location>
</feature>
<evidence type="ECO:0000256" key="1">
    <source>
        <dbReference type="SAM" id="MobiDB-lite"/>
    </source>
</evidence>
<keyword evidence="3" id="KW-1185">Reference proteome</keyword>
<accession>A0A1E3INK0</accession>
<feature type="compositionally biased region" description="Polar residues" evidence="1">
    <location>
        <begin position="331"/>
        <end position="343"/>
    </location>
</feature>
<feature type="compositionally biased region" description="Basic and acidic residues" evidence="1">
    <location>
        <begin position="123"/>
        <end position="134"/>
    </location>
</feature>